<feature type="region of interest" description="Disordered" evidence="1">
    <location>
        <begin position="1"/>
        <end position="63"/>
    </location>
</feature>
<accession>A0A9D4YT69</accession>
<feature type="region of interest" description="Disordered" evidence="1">
    <location>
        <begin position="1422"/>
        <end position="1467"/>
    </location>
</feature>
<keyword evidence="2" id="KW-1133">Transmembrane helix</keyword>
<feature type="compositionally biased region" description="Pro residues" evidence="1">
    <location>
        <begin position="1"/>
        <end position="11"/>
    </location>
</feature>
<feature type="compositionally biased region" description="Low complexity" evidence="1">
    <location>
        <begin position="1261"/>
        <end position="1271"/>
    </location>
</feature>
<feature type="compositionally biased region" description="Low complexity" evidence="1">
    <location>
        <begin position="1485"/>
        <end position="1504"/>
    </location>
</feature>
<feature type="compositionally biased region" description="Acidic residues" evidence="1">
    <location>
        <begin position="744"/>
        <end position="753"/>
    </location>
</feature>
<name>A0A9D4YT69_CHLVU</name>
<feature type="compositionally biased region" description="Pro residues" evidence="1">
    <location>
        <begin position="483"/>
        <end position="495"/>
    </location>
</feature>
<reference evidence="3" key="1">
    <citation type="journal article" date="2019" name="Plant J.">
        <title>Chlorella vulgaris genome assembly and annotation reveals the molecular basis for metabolic acclimation to high light conditions.</title>
        <authorList>
            <person name="Cecchin M."/>
            <person name="Marcolungo L."/>
            <person name="Rossato M."/>
            <person name="Girolomoni L."/>
            <person name="Cosentino E."/>
            <person name="Cuine S."/>
            <person name="Li-Beisson Y."/>
            <person name="Delledonne M."/>
            <person name="Ballottari M."/>
        </authorList>
    </citation>
    <scope>NUCLEOTIDE SEQUENCE</scope>
    <source>
        <strain evidence="3">211/11P</strain>
    </source>
</reference>
<feature type="region of interest" description="Disordered" evidence="1">
    <location>
        <begin position="1082"/>
        <end position="1109"/>
    </location>
</feature>
<feature type="region of interest" description="Disordered" evidence="1">
    <location>
        <begin position="102"/>
        <end position="129"/>
    </location>
</feature>
<feature type="compositionally biased region" description="Polar residues" evidence="1">
    <location>
        <begin position="968"/>
        <end position="983"/>
    </location>
</feature>
<feature type="transmembrane region" description="Helical" evidence="2">
    <location>
        <begin position="1388"/>
        <end position="1406"/>
    </location>
</feature>
<feature type="region of interest" description="Disordered" evidence="1">
    <location>
        <begin position="210"/>
        <end position="236"/>
    </location>
</feature>
<feature type="region of interest" description="Disordered" evidence="1">
    <location>
        <begin position="156"/>
        <end position="195"/>
    </location>
</feature>
<feature type="region of interest" description="Disordered" evidence="1">
    <location>
        <begin position="1812"/>
        <end position="1886"/>
    </location>
</feature>
<keyword evidence="2" id="KW-0472">Membrane</keyword>
<reference evidence="3" key="2">
    <citation type="submission" date="2020-11" db="EMBL/GenBank/DDBJ databases">
        <authorList>
            <person name="Cecchin M."/>
            <person name="Marcolungo L."/>
            <person name="Rossato M."/>
            <person name="Girolomoni L."/>
            <person name="Cosentino E."/>
            <person name="Cuine S."/>
            <person name="Li-Beisson Y."/>
            <person name="Delledonne M."/>
            <person name="Ballottari M."/>
        </authorList>
    </citation>
    <scope>NUCLEOTIDE SEQUENCE</scope>
    <source>
        <strain evidence="3">211/11P</strain>
        <tissue evidence="3">Whole cell</tissue>
    </source>
</reference>
<proteinExistence type="predicted"/>
<feature type="compositionally biased region" description="Pro residues" evidence="1">
    <location>
        <begin position="279"/>
        <end position="288"/>
    </location>
</feature>
<evidence type="ECO:0000313" key="3">
    <source>
        <dbReference type="EMBL" id="KAI3425181.1"/>
    </source>
</evidence>
<feature type="compositionally biased region" description="Low complexity" evidence="1">
    <location>
        <begin position="266"/>
        <end position="278"/>
    </location>
</feature>
<evidence type="ECO:0000256" key="1">
    <source>
        <dbReference type="SAM" id="MobiDB-lite"/>
    </source>
</evidence>
<comment type="caution">
    <text evidence="3">The sequence shown here is derived from an EMBL/GenBank/DDBJ whole genome shotgun (WGS) entry which is preliminary data.</text>
</comment>
<feature type="region of interest" description="Disordered" evidence="1">
    <location>
        <begin position="1135"/>
        <end position="1213"/>
    </location>
</feature>
<feature type="region of interest" description="Disordered" evidence="1">
    <location>
        <begin position="1481"/>
        <end position="1587"/>
    </location>
</feature>
<keyword evidence="2" id="KW-0812">Transmembrane</keyword>
<feature type="region of interest" description="Disordered" evidence="1">
    <location>
        <begin position="735"/>
        <end position="776"/>
    </location>
</feature>
<sequence length="1986" mass="198031">MEPNRPPPPSSPRRHGFSKLASKLGLMKGKKGKGEAGSGGSPTPQSPSAPPTAETPLETVAVPGFGSVPFAPATPAMQPVPAPVTVQPVAATPLEEGLFGQRFHAGPGAVEAGSPHSPHRRQAMSELESTRERLAQLRAAASHRAGQAATQYTSVPAAATGSPTTPQQQEQPGGRVDAVALPPDAFAPPATPLGDARSLLPAAQAAGPAAAAASRAEEGRVMEAPQYPQSAGDEASAGRLVQQPPLAGPATPASTAAPQPLSVPSTAYASAARPQAPAGAPPGIPTPIPAGATQLATAGQPLVSVGGAADQLQAEGEADTTTADFSTRLPHMTRSEAQTAAQHVSIEGQPHRLSADVSLGQQLAAADVAAGRQAATDAGAAAAAPAAEREALQLPAQRVTVLPVAGQQQERGAPAGPSSIARHPGGGDGEARRAAVPSTAFTRGTSGAQMPGKEASGEADVWSQQVLHGPSASEGPEPTASPGGPPPAASEPPSPLVTLAPDVAAATERGVRTTGEEASSSGEGEHRRHFEPEQLQGEDQVQQELQHGRVAASTVGNEGGSPVIAPAEESQVGGIEASGQQEEQQLFSLPSDAELQLALQTAPQPGRQPAPDESGGQATATVETGPARPGEDRCQATAVAPVTATAHGAANEAAAAGTAAKETVTADLEKAGETAAELKAAPGEKGAGPVGTARVSAQRVLNAASGAAGAAAATAAAGAQAASEAFGAALAGAPDVVGGVEFPGAEEEEEEGQEGMAGEQEVQREEGKEQGSKAGEEVVAEEYVAAVEGEAAAGGDLEAGPRKGAGEEGEVEAEAGAGAGGGPEAETGPREAELEAETLAQAEAPAEGAEEAEQGQGLAASLLGAAAHAVHAVQEQLHSVLEHGRQLAAEHDAAASEGQAGGRSVTGAAEASELEGERGEEGEDRRPEEQEKEGAVEGAAAGQEGAAASAPPPHTMKEAVEQEEGQEVTGSLIQTLGGTKEQGSPSPTPSPAATTDACIPSNAPAVQPSSSAPGAGLPAVLPVQATGADAQTVWEAVQHSVAVDASLAAEQGAPEAGEAELAAAGLAQPESLDATSEYLAERRRAASTAGSHGQQQEEEEGIGQRAAGLEEQAGRLTFKDLSGLPAASGPRYAPAEAGAGSGGGVATASSTAAPADGRGAGTAGSGERAELATGPGESIAEESELEGEGGGFEAEVQGSEQYTKEEGEPCGQASVPKLATQEPATETHAPTLAVAEGKPKQAHLAQQVSVGGLKEPPPSPTAASSRTTSFEAGGGGGDDLAEGASAAAQDVSSGGADTGAGPSLLGGRKPPVRLETGTTEGSEVGEDAAAVEDLGLQAISPAERMMLLITAGWAWARQRPAFTAGLVAMVPLLWAALGNGADAVFGEFGPLLLLSGAMALAATTIARAMGWGRIRRDELQMIPEQPPAPGGAAASGQGVDAPEAETSSCDSTEEAWQEASGEDEGLLQKARHAVEKAAKGALASVQPGGEQVGEVVQETESVQEAAPGTGPGPSQLPLVTGHLEGQAGRESGYESDSEGPGPVLEGVHPAHQPPGSHTEEEAAGEGRRWDSSGEEISAAVQPSLAGEQHPSLLTKAAVVGGQLASRTVGALRHAAAKMTGSAPEQQPAEQRLQDLQRSIAEMEAERVGKRAPRAAIDASMLPEQTPAVGSQQPAPVARQSEGMEAAAPVDPFSSKAAVDGGQKNSGKDAGPVEKARHAVKEAAEGALAAVQPGGEQVGEVVQETESGDEETDEVVGEDPVQAVVGAVTGAAKAVAHTAQSLADRAYQALAMEYPAADVEGEGAAVKDFAEGERETAELAASLAGQGGQGSAQPVPSTTGPGPSQLPLVAGHQEGQAGRESGYDSDSEGPGPVLEGVHPVHQPPGSRIGRVLKKAIGKGTEKEVPADVQPSLAGEHQPGLLTKAAVVGSQLASRTVDAVQYAAARMTGSAPEQQSAEKRLQDLHSSIVEMEADRFRDVAPGSNQLDM</sequence>
<feature type="region of interest" description="Disordered" evidence="1">
    <location>
        <begin position="1236"/>
        <end position="1324"/>
    </location>
</feature>
<feature type="compositionally biased region" description="Low complexity" evidence="1">
    <location>
        <begin position="18"/>
        <end position="27"/>
    </location>
</feature>
<feature type="compositionally biased region" description="Basic and acidic residues" evidence="1">
    <location>
        <begin position="523"/>
        <end position="532"/>
    </location>
</feature>
<evidence type="ECO:0000256" key="2">
    <source>
        <dbReference type="SAM" id="Phobius"/>
    </source>
</evidence>
<feature type="compositionally biased region" description="Low complexity" evidence="1">
    <location>
        <begin position="936"/>
        <end position="949"/>
    </location>
</feature>
<evidence type="ECO:0000313" key="4">
    <source>
        <dbReference type="Proteomes" id="UP001055712"/>
    </source>
</evidence>
<feature type="compositionally biased region" description="Basic and acidic residues" evidence="1">
    <location>
        <begin position="761"/>
        <end position="776"/>
    </location>
</feature>
<gene>
    <name evidence="3" type="ORF">D9Q98_008951</name>
</gene>
<dbReference type="EMBL" id="SIDB01000012">
    <property type="protein sequence ID" value="KAI3425181.1"/>
    <property type="molecule type" value="Genomic_DNA"/>
</dbReference>
<keyword evidence="4" id="KW-1185">Reference proteome</keyword>
<feature type="compositionally biased region" description="Basic and acidic residues" evidence="1">
    <location>
        <begin position="1710"/>
        <end position="1723"/>
    </location>
</feature>
<feature type="compositionally biased region" description="Acidic residues" evidence="1">
    <location>
        <begin position="1451"/>
        <end position="1465"/>
    </location>
</feature>
<feature type="compositionally biased region" description="Polar residues" evidence="1">
    <location>
        <begin position="439"/>
        <end position="448"/>
    </location>
</feature>
<organism evidence="3 4">
    <name type="scientific">Chlorella vulgaris</name>
    <name type="common">Green alga</name>
    <dbReference type="NCBI Taxonomy" id="3077"/>
    <lineage>
        <taxon>Eukaryota</taxon>
        <taxon>Viridiplantae</taxon>
        <taxon>Chlorophyta</taxon>
        <taxon>core chlorophytes</taxon>
        <taxon>Trebouxiophyceae</taxon>
        <taxon>Chlorellales</taxon>
        <taxon>Chlorellaceae</taxon>
        <taxon>Chlorella clade</taxon>
        <taxon>Chlorella</taxon>
    </lineage>
</organism>
<feature type="compositionally biased region" description="Low complexity" evidence="1">
    <location>
        <begin position="1146"/>
        <end position="1155"/>
    </location>
</feature>
<feature type="region of interest" description="Disordered" evidence="1">
    <location>
        <begin position="266"/>
        <end position="292"/>
    </location>
</feature>
<feature type="compositionally biased region" description="Basic and acidic residues" evidence="1">
    <location>
        <begin position="1557"/>
        <end position="1571"/>
    </location>
</feature>
<feature type="region of interest" description="Disordered" evidence="1">
    <location>
        <begin position="406"/>
        <end position="634"/>
    </location>
</feature>
<feature type="region of interest" description="Disordered" evidence="1">
    <location>
        <begin position="888"/>
        <end position="1017"/>
    </location>
</feature>
<dbReference type="Proteomes" id="UP001055712">
    <property type="component" value="Unassembled WGS sequence"/>
</dbReference>
<feature type="region of interest" description="Disordered" evidence="1">
    <location>
        <begin position="791"/>
        <end position="836"/>
    </location>
</feature>
<feature type="compositionally biased region" description="Acidic residues" evidence="1">
    <location>
        <begin position="1745"/>
        <end position="1756"/>
    </location>
</feature>
<feature type="compositionally biased region" description="Polar residues" evidence="1">
    <location>
        <begin position="578"/>
        <end position="588"/>
    </location>
</feature>
<feature type="compositionally biased region" description="Basic and acidic residues" evidence="1">
    <location>
        <begin position="915"/>
        <end position="935"/>
    </location>
</feature>
<feature type="region of interest" description="Disordered" evidence="1">
    <location>
        <begin position="1661"/>
        <end position="1756"/>
    </location>
</feature>
<feature type="compositionally biased region" description="Low complexity" evidence="1">
    <location>
        <begin position="160"/>
        <end position="174"/>
    </location>
</feature>
<feature type="compositionally biased region" description="Low complexity" evidence="1">
    <location>
        <begin position="1724"/>
        <end position="1744"/>
    </location>
</feature>
<protein>
    <submittedName>
        <fullName evidence="3">Uncharacterized protein</fullName>
    </submittedName>
</protein>
<feature type="compositionally biased region" description="Low complexity" evidence="1">
    <location>
        <begin position="244"/>
        <end position="261"/>
    </location>
</feature>
<feature type="region of interest" description="Disordered" evidence="1">
    <location>
        <begin position="242"/>
        <end position="261"/>
    </location>
</feature>